<dbReference type="PANTHER" id="PTHR33405">
    <property type="entry name" value="PROTEIN FLX-LIKE 2"/>
    <property type="match status" value="1"/>
</dbReference>
<keyword evidence="8" id="KW-1185">Reference proteome</keyword>
<dbReference type="PANTHER" id="PTHR33405:SF20">
    <property type="entry name" value="PROTEIN FLX-LIKE 3"/>
    <property type="match status" value="1"/>
</dbReference>
<keyword evidence="3" id="KW-0221">Differentiation</keyword>
<dbReference type="GO" id="GO:0030154">
    <property type="term" value="P:cell differentiation"/>
    <property type="evidence" value="ECO:0007669"/>
    <property type="project" value="UniProtKB-KW"/>
</dbReference>
<dbReference type="EMBL" id="CAMGYJ010000003">
    <property type="protein sequence ID" value="CAI0392173.1"/>
    <property type="molecule type" value="Genomic_DNA"/>
</dbReference>
<evidence type="ECO:0000256" key="4">
    <source>
        <dbReference type="ARBA" id="ARBA00023054"/>
    </source>
</evidence>
<gene>
    <name evidence="7" type="ORF">LITE_LOCUS7438</name>
</gene>
<keyword evidence="5" id="KW-0287">Flowering</keyword>
<feature type="coiled-coil region" evidence="6">
    <location>
        <begin position="76"/>
        <end position="110"/>
    </location>
</feature>
<name>A0AAV0I516_9ROSI</name>
<evidence type="ECO:0000256" key="2">
    <source>
        <dbReference type="ARBA" id="ARBA00022473"/>
    </source>
</evidence>
<comment type="similarity">
    <text evidence="1">Belongs to the FLX family.</text>
</comment>
<evidence type="ECO:0008006" key="9">
    <source>
        <dbReference type="Google" id="ProtNLM"/>
    </source>
</evidence>
<evidence type="ECO:0000313" key="7">
    <source>
        <dbReference type="EMBL" id="CAI0392173.1"/>
    </source>
</evidence>
<reference evidence="7" key="1">
    <citation type="submission" date="2022-08" db="EMBL/GenBank/DDBJ databases">
        <authorList>
            <person name="Gutierrez-Valencia J."/>
        </authorList>
    </citation>
    <scope>NUCLEOTIDE SEQUENCE</scope>
</reference>
<feature type="coiled-coil region" evidence="6">
    <location>
        <begin position="144"/>
        <end position="171"/>
    </location>
</feature>
<dbReference type="GO" id="GO:0009908">
    <property type="term" value="P:flower development"/>
    <property type="evidence" value="ECO:0007669"/>
    <property type="project" value="UniProtKB-KW"/>
</dbReference>
<dbReference type="InterPro" id="IPR040353">
    <property type="entry name" value="FLX/FLX-like"/>
</dbReference>
<dbReference type="Proteomes" id="UP001154282">
    <property type="component" value="Unassembled WGS sequence"/>
</dbReference>
<protein>
    <recommendedName>
        <fullName evidence="9">Protein FLX-like 3</fullName>
    </recommendedName>
</protein>
<keyword evidence="2" id="KW-0217">Developmental protein</keyword>
<dbReference type="AlphaFoldDB" id="A0AAV0I516"/>
<evidence type="ECO:0000256" key="5">
    <source>
        <dbReference type="ARBA" id="ARBA00023089"/>
    </source>
</evidence>
<organism evidence="7 8">
    <name type="scientific">Linum tenue</name>
    <dbReference type="NCBI Taxonomy" id="586396"/>
    <lineage>
        <taxon>Eukaryota</taxon>
        <taxon>Viridiplantae</taxon>
        <taxon>Streptophyta</taxon>
        <taxon>Embryophyta</taxon>
        <taxon>Tracheophyta</taxon>
        <taxon>Spermatophyta</taxon>
        <taxon>Magnoliopsida</taxon>
        <taxon>eudicotyledons</taxon>
        <taxon>Gunneridae</taxon>
        <taxon>Pentapetalae</taxon>
        <taxon>rosids</taxon>
        <taxon>fabids</taxon>
        <taxon>Malpighiales</taxon>
        <taxon>Linaceae</taxon>
        <taxon>Linum</taxon>
    </lineage>
</organism>
<keyword evidence="4 6" id="KW-0175">Coiled coil</keyword>
<evidence type="ECO:0000256" key="1">
    <source>
        <dbReference type="ARBA" id="ARBA00005405"/>
    </source>
</evidence>
<proteinExistence type="inferred from homology"/>
<accession>A0AAV0I516</accession>
<comment type="caution">
    <text evidence="7">The sequence shown here is derived from an EMBL/GenBank/DDBJ whole genome shotgun (WGS) entry which is preliminary data.</text>
</comment>
<sequence length="238" mass="27152">MQHVEMRRLLGDNRRLVEDRIALQQELGAAKEELHRMSIIISEIRSDQEMRSRELIEKEMKLEADLRATEPFKAEAVQLRAEVKKLNSAKQELASQVQTLKQDLTRVKSENQQIPNFRSEIDGLHKELMRARFVAAIDYEKQANIELMEQRQGLEKNMISMAREVEKLRAERATADPRSWGSGIPLKCGPYGMNYGNPEGSLPASYGQGYAAHMDAIATDKGPMYGTGQASREKRPRR</sequence>
<dbReference type="Gene3D" id="1.10.287.510">
    <property type="entry name" value="Helix hairpin bin"/>
    <property type="match status" value="1"/>
</dbReference>
<evidence type="ECO:0000256" key="6">
    <source>
        <dbReference type="SAM" id="Coils"/>
    </source>
</evidence>
<evidence type="ECO:0000256" key="3">
    <source>
        <dbReference type="ARBA" id="ARBA00022782"/>
    </source>
</evidence>
<evidence type="ECO:0000313" key="8">
    <source>
        <dbReference type="Proteomes" id="UP001154282"/>
    </source>
</evidence>